<reference evidence="1" key="2">
    <citation type="submission" date="2020-11" db="EMBL/GenBank/DDBJ databases">
        <authorList>
            <person name="McCartney M.A."/>
            <person name="Auch B."/>
            <person name="Kono T."/>
            <person name="Mallez S."/>
            <person name="Becker A."/>
            <person name="Gohl D.M."/>
            <person name="Silverstein K.A.T."/>
            <person name="Koren S."/>
            <person name="Bechman K.B."/>
            <person name="Herman A."/>
            <person name="Abrahante J.E."/>
            <person name="Garbe J."/>
        </authorList>
    </citation>
    <scope>NUCLEOTIDE SEQUENCE</scope>
    <source>
        <strain evidence="1">Duluth1</strain>
        <tissue evidence="1">Whole animal</tissue>
    </source>
</reference>
<comment type="caution">
    <text evidence="1">The sequence shown here is derived from an EMBL/GenBank/DDBJ whole genome shotgun (WGS) entry which is preliminary data.</text>
</comment>
<dbReference type="EMBL" id="JAIWYP010000004">
    <property type="protein sequence ID" value="KAH3830683.1"/>
    <property type="molecule type" value="Genomic_DNA"/>
</dbReference>
<name>A0A9D4HB04_DREPO</name>
<organism evidence="1 2">
    <name type="scientific">Dreissena polymorpha</name>
    <name type="common">Zebra mussel</name>
    <name type="synonym">Mytilus polymorpha</name>
    <dbReference type="NCBI Taxonomy" id="45954"/>
    <lineage>
        <taxon>Eukaryota</taxon>
        <taxon>Metazoa</taxon>
        <taxon>Spiralia</taxon>
        <taxon>Lophotrochozoa</taxon>
        <taxon>Mollusca</taxon>
        <taxon>Bivalvia</taxon>
        <taxon>Autobranchia</taxon>
        <taxon>Heteroconchia</taxon>
        <taxon>Euheterodonta</taxon>
        <taxon>Imparidentia</taxon>
        <taxon>Neoheterodontei</taxon>
        <taxon>Myida</taxon>
        <taxon>Dreissenoidea</taxon>
        <taxon>Dreissenidae</taxon>
        <taxon>Dreissena</taxon>
    </lineage>
</organism>
<reference evidence="1" key="1">
    <citation type="journal article" date="2019" name="bioRxiv">
        <title>The Genome of the Zebra Mussel, Dreissena polymorpha: A Resource for Invasive Species Research.</title>
        <authorList>
            <person name="McCartney M.A."/>
            <person name="Auch B."/>
            <person name="Kono T."/>
            <person name="Mallez S."/>
            <person name="Zhang Y."/>
            <person name="Obille A."/>
            <person name="Becker A."/>
            <person name="Abrahante J.E."/>
            <person name="Garbe J."/>
            <person name="Badalamenti J.P."/>
            <person name="Herman A."/>
            <person name="Mangelson H."/>
            <person name="Liachko I."/>
            <person name="Sullivan S."/>
            <person name="Sone E.D."/>
            <person name="Koren S."/>
            <person name="Silverstein K.A.T."/>
            <person name="Beckman K.B."/>
            <person name="Gohl D.M."/>
        </authorList>
    </citation>
    <scope>NUCLEOTIDE SEQUENCE</scope>
    <source>
        <strain evidence="1">Duluth1</strain>
        <tissue evidence="1">Whole animal</tissue>
    </source>
</reference>
<accession>A0A9D4HB04</accession>
<dbReference type="AlphaFoldDB" id="A0A9D4HB04"/>
<sequence>MLVCNSPVTPDWRHHGDLRLFLEISDCRSKDANDYFGKNAVFRLPVTPASWFMAFCASSLHP</sequence>
<protein>
    <submittedName>
        <fullName evidence="1">Uncharacterized protein</fullName>
    </submittedName>
</protein>
<evidence type="ECO:0000313" key="2">
    <source>
        <dbReference type="Proteomes" id="UP000828390"/>
    </source>
</evidence>
<evidence type="ECO:0000313" key="1">
    <source>
        <dbReference type="EMBL" id="KAH3830683.1"/>
    </source>
</evidence>
<gene>
    <name evidence="1" type="ORF">DPMN_103929</name>
</gene>
<dbReference type="Proteomes" id="UP000828390">
    <property type="component" value="Unassembled WGS sequence"/>
</dbReference>
<keyword evidence="2" id="KW-1185">Reference proteome</keyword>
<proteinExistence type="predicted"/>